<keyword evidence="2" id="KW-1185">Reference proteome</keyword>
<accession>A0A1M5XRC1</accession>
<dbReference type="RefSeq" id="WP_072832242.1">
    <property type="nucleotide sequence ID" value="NZ_FQXP01000009.1"/>
</dbReference>
<dbReference type="Proteomes" id="UP000184526">
    <property type="component" value="Unassembled WGS sequence"/>
</dbReference>
<name>A0A1M5XRC1_9CLOT</name>
<proteinExistence type="predicted"/>
<organism evidence="1 2">
    <name type="scientific">Clostridium collagenovorans DSM 3089</name>
    <dbReference type="NCBI Taxonomy" id="1121306"/>
    <lineage>
        <taxon>Bacteria</taxon>
        <taxon>Bacillati</taxon>
        <taxon>Bacillota</taxon>
        <taxon>Clostridia</taxon>
        <taxon>Eubacteriales</taxon>
        <taxon>Clostridiaceae</taxon>
        <taxon>Clostridium</taxon>
    </lineage>
</organism>
<dbReference type="EMBL" id="FQXP01000009">
    <property type="protein sequence ID" value="SHI02094.1"/>
    <property type="molecule type" value="Genomic_DNA"/>
</dbReference>
<reference evidence="1 2" key="1">
    <citation type="submission" date="2016-11" db="EMBL/GenBank/DDBJ databases">
        <authorList>
            <person name="Jaros S."/>
            <person name="Januszkiewicz K."/>
            <person name="Wedrychowicz H."/>
        </authorList>
    </citation>
    <scope>NUCLEOTIDE SEQUENCE [LARGE SCALE GENOMIC DNA]</scope>
    <source>
        <strain evidence="1 2">DSM 3089</strain>
    </source>
</reference>
<dbReference type="STRING" id="1121306.SAMN02745196_02392"/>
<sequence length="84" mass="9717">MNKQRGKIFAVVVFAFLIMVTGITVVNIRVTRNLSQSYEYDGLKVYLEKDPFTFAVDFGDYYFKFDGSGITKITRDIVNVFNRD</sequence>
<gene>
    <name evidence="1" type="ORF">SAMN02745196_02392</name>
</gene>
<protein>
    <submittedName>
        <fullName evidence="1">Uncharacterized protein</fullName>
    </submittedName>
</protein>
<evidence type="ECO:0000313" key="1">
    <source>
        <dbReference type="EMBL" id="SHI02094.1"/>
    </source>
</evidence>
<dbReference type="AlphaFoldDB" id="A0A1M5XRC1"/>
<evidence type="ECO:0000313" key="2">
    <source>
        <dbReference type="Proteomes" id="UP000184526"/>
    </source>
</evidence>